<name>A0A0E3LMS5_METBA</name>
<dbReference type="Pfam" id="PF01933">
    <property type="entry name" value="CofD"/>
    <property type="match status" value="1"/>
</dbReference>
<sequence>MIIFSGGTGTPKLLDGLKEILPAKEMNVVVNTAEDLWVSGNLICPDLDTVLYLFSDQIDRKRWWGIKDDTFLTYERMQKLGITESMKLGDCDRANHIIRSNFIRNGTSLTDATLELASILGIDAKILPMSDDPVSTYIETPEAILHFQDFWIGKHGEPEVLGVDITGISEASISPKVLEALENDDKVLIGPSNPITSIGPIISLPGMKDLLKKKKVVAVSPIIGNAPVSGPAGKLMQACGLEVSSMGVAEYYQDFLDVFVFDERDQADEFAFERLGCRASRADTLMTSTEKSKELAELVVGLFDTIVCP</sequence>
<comment type="pathway">
    <text evidence="3">Cofactor biosynthesis; coenzyme F420 biosynthesis.</text>
</comment>
<protein>
    <recommendedName>
        <fullName evidence="3">2-phospho-L-lactate transferase</fullName>
        <ecNumber evidence="3">2.7.8.28</ecNumber>
    </recommendedName>
    <alternativeName>
        <fullName evidence="3">EPPG:FO PEP transferase</fullName>
    </alternativeName>
</protein>
<dbReference type="EMBL" id="CP009528">
    <property type="protein sequence ID" value="AKB53531.1"/>
    <property type="molecule type" value="Genomic_DNA"/>
</dbReference>
<reference evidence="4 5" key="1">
    <citation type="submission" date="2014-07" db="EMBL/GenBank/DDBJ databases">
        <title>Methanogenic archaea and the global carbon cycle.</title>
        <authorList>
            <person name="Henriksen J.R."/>
            <person name="Luke J."/>
            <person name="Reinhart S."/>
            <person name="Benedict M.N."/>
            <person name="Youngblut N.D."/>
            <person name="Metcalf M.E."/>
            <person name="Whitaker R.J."/>
            <person name="Metcalf W.W."/>
        </authorList>
    </citation>
    <scope>NUCLEOTIDE SEQUENCE [LARGE SCALE GENOMIC DNA]</scope>
    <source>
        <strain evidence="4 5">MS</strain>
    </source>
</reference>
<feature type="binding site" evidence="3">
    <location>
        <position position="48"/>
    </location>
    <ligand>
        <name>7,8-didemethyl-8-hydroxy-5-deazariboflavin</name>
        <dbReference type="ChEBI" id="CHEBI:59904"/>
    </ligand>
</feature>
<dbReference type="GeneID" id="24843714"/>
<comment type="cofactor">
    <cofactor evidence="3">
        <name>Mg(2+)</name>
        <dbReference type="ChEBI" id="CHEBI:18420"/>
    </cofactor>
</comment>
<dbReference type="Gene3D" id="1.10.8.240">
    <property type="entry name" value="CofD-like domain"/>
    <property type="match status" value="1"/>
</dbReference>
<keyword evidence="1 3" id="KW-0808">Transferase</keyword>
<dbReference type="HAMAP" id="MF_01257">
    <property type="entry name" value="CofD"/>
    <property type="match status" value="1"/>
</dbReference>
<evidence type="ECO:0000313" key="5">
    <source>
        <dbReference type="Proteomes" id="UP000033033"/>
    </source>
</evidence>
<feature type="binding site" evidence="3">
    <location>
        <position position="87"/>
    </location>
    <ligand>
        <name>7,8-didemethyl-8-hydroxy-5-deazariboflavin</name>
        <dbReference type="ChEBI" id="CHEBI:59904"/>
    </ligand>
</feature>
<dbReference type="PANTHER" id="PTHR43007:SF1">
    <property type="entry name" value="2-PHOSPHO-L-LACTATE TRANSFERASE"/>
    <property type="match status" value="1"/>
</dbReference>
<dbReference type="CDD" id="cd07186">
    <property type="entry name" value="CofD_like"/>
    <property type="match status" value="1"/>
</dbReference>
<comment type="catalytic activity">
    <reaction evidence="3">
        <text>(2S)-lactyl-2-diphospho-5'-guanosine + 7,8-didemethyl-8-hydroxy-5-deazariboflavin = oxidized coenzyme F420-0 + GMP + H(+)</text>
        <dbReference type="Rhea" id="RHEA:63444"/>
        <dbReference type="ChEBI" id="CHEBI:15378"/>
        <dbReference type="ChEBI" id="CHEBI:58115"/>
        <dbReference type="ChEBI" id="CHEBI:59435"/>
        <dbReference type="ChEBI" id="CHEBI:59904"/>
        <dbReference type="ChEBI" id="CHEBI:59907"/>
        <dbReference type="EC" id="2.7.8.28"/>
    </reaction>
</comment>
<dbReference type="UniPathway" id="UPA00071"/>
<dbReference type="STRING" id="1434108.MSBRM_0533"/>
<dbReference type="GO" id="GO:0000287">
    <property type="term" value="F:magnesium ion binding"/>
    <property type="evidence" value="ECO:0007669"/>
    <property type="project" value="InterPro"/>
</dbReference>
<dbReference type="PATRIC" id="fig|1434108.4.peg.630"/>
<dbReference type="GO" id="GO:0052645">
    <property type="term" value="P:F420-0 metabolic process"/>
    <property type="evidence" value="ECO:0007669"/>
    <property type="project" value="UniProtKB-UniRule"/>
</dbReference>
<organism evidence="4 5">
    <name type="scientific">Methanosarcina barkeri MS</name>
    <dbReference type="NCBI Taxonomy" id="1434108"/>
    <lineage>
        <taxon>Archaea</taxon>
        <taxon>Methanobacteriati</taxon>
        <taxon>Methanobacteriota</taxon>
        <taxon>Stenosarchaea group</taxon>
        <taxon>Methanomicrobia</taxon>
        <taxon>Methanosarcinales</taxon>
        <taxon>Methanosarcinaceae</taxon>
        <taxon>Methanosarcina</taxon>
    </lineage>
</organism>
<evidence type="ECO:0000256" key="3">
    <source>
        <dbReference type="HAMAP-Rule" id="MF_01257"/>
    </source>
</evidence>
<comment type="function">
    <text evidence="3">Catalyzes the transfer of the 2-phospholactate moiety from (2S)-lactyl-2-diphospho-5'-guanosine to 7,8-didemethyl-8-hydroxy-5-deazariboflavin (FO) with the formation of oxidized coenzyme F420-0 and GMP.</text>
</comment>
<dbReference type="InterPro" id="IPR010115">
    <property type="entry name" value="FbiA/CofD"/>
</dbReference>
<dbReference type="EC" id="2.7.8.28" evidence="3"/>
<dbReference type="Gene3D" id="3.40.50.10680">
    <property type="entry name" value="CofD-like domains"/>
    <property type="match status" value="1"/>
</dbReference>
<keyword evidence="5" id="KW-1185">Reference proteome</keyword>
<dbReference type="NCBIfam" id="TIGR01819">
    <property type="entry name" value="F420_cofD"/>
    <property type="match status" value="1"/>
</dbReference>
<proteinExistence type="inferred from homology"/>
<evidence type="ECO:0000256" key="1">
    <source>
        <dbReference type="ARBA" id="ARBA00022679"/>
    </source>
</evidence>
<dbReference type="HOGENOM" id="CLU_055795_1_0_2"/>
<dbReference type="RefSeq" id="WP_048154456.1">
    <property type="nucleotide sequence ID" value="NZ_CP009528.1"/>
</dbReference>
<evidence type="ECO:0000313" key="4">
    <source>
        <dbReference type="EMBL" id="AKB53531.1"/>
    </source>
</evidence>
<comment type="subunit">
    <text evidence="3">Homodimer.</text>
</comment>
<accession>A0A0E3LMS5</accession>
<dbReference type="KEGG" id="mby:MSBRM_0533"/>
<dbReference type="InterPro" id="IPR002882">
    <property type="entry name" value="CofD"/>
</dbReference>
<evidence type="ECO:0000256" key="2">
    <source>
        <dbReference type="ARBA" id="ARBA00022842"/>
    </source>
</evidence>
<comment type="similarity">
    <text evidence="3">Belongs to the CofD family.</text>
</comment>
<keyword evidence="2 3" id="KW-0460">Magnesium</keyword>
<dbReference type="Proteomes" id="UP000033033">
    <property type="component" value="Chromosome"/>
</dbReference>
<dbReference type="AlphaFoldDB" id="A0A0E3LMS5"/>
<dbReference type="PANTHER" id="PTHR43007">
    <property type="entry name" value="2-PHOSPHO-L-LACTATE TRANSFERASE"/>
    <property type="match status" value="1"/>
</dbReference>
<dbReference type="InterPro" id="IPR038136">
    <property type="entry name" value="CofD-like_dom_sf"/>
</dbReference>
<dbReference type="SUPFAM" id="SSF142338">
    <property type="entry name" value="CofD-like"/>
    <property type="match status" value="1"/>
</dbReference>
<dbReference type="GO" id="GO:0043743">
    <property type="term" value="F:LPPG:FO 2-phospho-L-lactate transferase activity"/>
    <property type="evidence" value="ECO:0007669"/>
    <property type="project" value="UniProtKB-EC"/>
</dbReference>
<gene>
    <name evidence="3" type="primary">cofD</name>
    <name evidence="4" type="ORF">MSBRM_0533</name>
</gene>